<reference evidence="1 2" key="1">
    <citation type="submission" date="2022-01" db="EMBL/GenBank/DDBJ databases">
        <authorList>
            <person name="Xiong W."/>
            <person name="Schranz E."/>
        </authorList>
    </citation>
    <scope>NUCLEOTIDE SEQUENCE [LARGE SCALE GENOMIC DNA]</scope>
</reference>
<keyword evidence="2" id="KW-1185">Reference proteome</keyword>
<proteinExistence type="predicted"/>
<organism evidence="1 2">
    <name type="scientific">Lactuca virosa</name>
    <dbReference type="NCBI Taxonomy" id="75947"/>
    <lineage>
        <taxon>Eukaryota</taxon>
        <taxon>Viridiplantae</taxon>
        <taxon>Streptophyta</taxon>
        <taxon>Embryophyta</taxon>
        <taxon>Tracheophyta</taxon>
        <taxon>Spermatophyta</taxon>
        <taxon>Magnoliopsida</taxon>
        <taxon>eudicotyledons</taxon>
        <taxon>Gunneridae</taxon>
        <taxon>Pentapetalae</taxon>
        <taxon>asterids</taxon>
        <taxon>campanulids</taxon>
        <taxon>Asterales</taxon>
        <taxon>Asteraceae</taxon>
        <taxon>Cichorioideae</taxon>
        <taxon>Cichorieae</taxon>
        <taxon>Lactucinae</taxon>
        <taxon>Lactuca</taxon>
    </lineage>
</organism>
<dbReference type="EMBL" id="CAKMRJ010005412">
    <property type="protein sequence ID" value="CAH1440218.1"/>
    <property type="molecule type" value="Genomic_DNA"/>
</dbReference>
<protein>
    <submittedName>
        <fullName evidence="1">Uncharacterized protein</fullName>
    </submittedName>
</protein>
<gene>
    <name evidence="1" type="ORF">LVIROSA_LOCUS26372</name>
</gene>
<dbReference type="Proteomes" id="UP001157418">
    <property type="component" value="Unassembled WGS sequence"/>
</dbReference>
<evidence type="ECO:0000313" key="2">
    <source>
        <dbReference type="Proteomes" id="UP001157418"/>
    </source>
</evidence>
<evidence type="ECO:0000313" key="1">
    <source>
        <dbReference type="EMBL" id="CAH1440218.1"/>
    </source>
</evidence>
<comment type="caution">
    <text evidence="1">The sequence shown here is derived from an EMBL/GenBank/DDBJ whole genome shotgun (WGS) entry which is preliminary data.</text>
</comment>
<name>A0AAU9NR12_9ASTR</name>
<dbReference type="AlphaFoldDB" id="A0AAU9NR12"/>
<sequence>MALYSKKSPPKSDIDFSDEFEGESLTVKHYIIQIDKKQSRPRRFPQNFDSSTSKGYDVGRKIVIEKKEGRKCFNYGGTDHFSRECKSKKVDVNEDYEVKYKNLLKSLERNHIDVKLLVAEVKRWVDEEESYDEDEGKDKCLMSYTDVFVTIEGSNSLSSFEADLAKVAKDSKTMDWDSSSLYQVNKIFIYYNNKKCMFVNYLCQILTRKTLT</sequence>
<accession>A0AAU9NR12</accession>